<accession>C5BV56</accession>
<dbReference type="PIRSF" id="PIRSF015592">
    <property type="entry name" value="Prld-crbxl_pptds"/>
    <property type="match status" value="1"/>
</dbReference>
<dbReference type="GO" id="GO:0006508">
    <property type="term" value="P:proteolysis"/>
    <property type="evidence" value="ECO:0007669"/>
    <property type="project" value="UniProtKB-KW"/>
</dbReference>
<evidence type="ECO:0000313" key="8">
    <source>
        <dbReference type="Proteomes" id="UP000007962"/>
    </source>
</evidence>
<evidence type="ECO:0000256" key="4">
    <source>
        <dbReference type="ARBA" id="ARBA00022801"/>
    </source>
</evidence>
<dbReference type="GO" id="GO:0005829">
    <property type="term" value="C:cytosol"/>
    <property type="evidence" value="ECO:0007669"/>
    <property type="project" value="InterPro"/>
</dbReference>
<dbReference type="MEROPS" id="C15.001"/>
<name>C5BV56_BEUC1</name>
<dbReference type="RefSeq" id="WP_015882683.1">
    <property type="nucleotide sequence ID" value="NC_012669.1"/>
</dbReference>
<dbReference type="PROSITE" id="PS01334">
    <property type="entry name" value="PYRASE_CYS"/>
    <property type="match status" value="1"/>
</dbReference>
<dbReference type="OrthoDB" id="9779738at2"/>
<keyword evidence="3" id="KW-0645">Protease</keyword>
<dbReference type="PANTHER" id="PTHR23402:SF1">
    <property type="entry name" value="PYROGLUTAMYL-PEPTIDASE I"/>
    <property type="match status" value="1"/>
</dbReference>
<dbReference type="PRINTS" id="PR00706">
    <property type="entry name" value="PYROGLUPTASE"/>
</dbReference>
<keyword evidence="5" id="KW-0788">Thiol protease</keyword>
<keyword evidence="4 7" id="KW-0378">Hydrolase</keyword>
<dbReference type="CDD" id="cd00501">
    <property type="entry name" value="Peptidase_C15"/>
    <property type="match status" value="1"/>
</dbReference>
<evidence type="ECO:0000313" key="7">
    <source>
        <dbReference type="EMBL" id="ACQ80443.1"/>
    </source>
</evidence>
<keyword evidence="8" id="KW-1185">Reference proteome</keyword>
<dbReference type="InterPro" id="IPR016125">
    <property type="entry name" value="Peptidase_C15-like"/>
</dbReference>
<evidence type="ECO:0000256" key="2">
    <source>
        <dbReference type="ARBA" id="ARBA00022490"/>
    </source>
</evidence>
<dbReference type="KEGG" id="bcv:Bcav_2191"/>
<dbReference type="InterPro" id="IPR036440">
    <property type="entry name" value="Peptidase_C15-like_sf"/>
</dbReference>
<dbReference type="Gene3D" id="3.40.630.20">
    <property type="entry name" value="Peptidase C15, pyroglutamyl peptidase I-like"/>
    <property type="match status" value="1"/>
</dbReference>
<dbReference type="InterPro" id="IPR033694">
    <property type="entry name" value="PGPEP1_Cys_AS"/>
</dbReference>
<evidence type="ECO:0000256" key="5">
    <source>
        <dbReference type="ARBA" id="ARBA00022807"/>
    </source>
</evidence>
<dbReference type="SUPFAM" id="SSF53182">
    <property type="entry name" value="Pyrrolidone carboxyl peptidase (pyroglutamate aminopeptidase)"/>
    <property type="match status" value="1"/>
</dbReference>
<dbReference type="Pfam" id="PF01470">
    <property type="entry name" value="Peptidase_C15"/>
    <property type="match status" value="1"/>
</dbReference>
<evidence type="ECO:0000256" key="6">
    <source>
        <dbReference type="PROSITE-ProRule" id="PRU10077"/>
    </source>
</evidence>
<sequence length="214" mass="22010">MTTILLTGFEPFGGASANASWDAVRHVAHHWDAEREGARLVPAELPCTFAAVGPALADLVARHQPDLLVATGVATGRRRVSLERVGLNLVDARIPDNEGRQPIDEPVDPDGPPARFTSLPVKAALVAARDAGLPVELSTSAGTFVCNAALYLGVGLAEASGGRMRAGFVHVPATPADGPGPSLPVDATARCLTVILRACVAVEHDLAVPGGTLA</sequence>
<dbReference type="GO" id="GO:0016920">
    <property type="term" value="F:pyroglutamyl-peptidase activity"/>
    <property type="evidence" value="ECO:0007669"/>
    <property type="project" value="UniProtKB-EC"/>
</dbReference>
<dbReference type="eggNOG" id="COG2039">
    <property type="taxonomic scope" value="Bacteria"/>
</dbReference>
<organism evidence="7 8">
    <name type="scientific">Beutenbergia cavernae (strain ATCC BAA-8 / DSM 12333 / CCUG 43141 / JCM 11478 / NBRC 16432 / NCIMB 13614 / HKI 0122)</name>
    <dbReference type="NCBI Taxonomy" id="471853"/>
    <lineage>
        <taxon>Bacteria</taxon>
        <taxon>Bacillati</taxon>
        <taxon>Actinomycetota</taxon>
        <taxon>Actinomycetes</taxon>
        <taxon>Micrococcales</taxon>
        <taxon>Beutenbergiaceae</taxon>
        <taxon>Beutenbergia</taxon>
    </lineage>
</organism>
<keyword evidence="2" id="KW-0963">Cytoplasm</keyword>
<dbReference type="STRING" id="471853.Bcav_2191"/>
<gene>
    <name evidence="7" type="ordered locus">Bcav_2191</name>
</gene>
<dbReference type="AlphaFoldDB" id="C5BV56"/>
<feature type="active site" evidence="6">
    <location>
        <position position="146"/>
    </location>
</feature>
<dbReference type="InterPro" id="IPR000816">
    <property type="entry name" value="Peptidase_C15"/>
</dbReference>
<comment type="similarity">
    <text evidence="1">Belongs to the peptidase C15 family.</text>
</comment>
<dbReference type="Proteomes" id="UP000007962">
    <property type="component" value="Chromosome"/>
</dbReference>
<evidence type="ECO:0000256" key="3">
    <source>
        <dbReference type="ARBA" id="ARBA00022670"/>
    </source>
</evidence>
<evidence type="ECO:0000256" key="1">
    <source>
        <dbReference type="ARBA" id="ARBA00006641"/>
    </source>
</evidence>
<dbReference type="HOGENOM" id="CLU_043960_4_3_11"/>
<dbReference type="EC" id="3.4.19.3" evidence="6"/>
<dbReference type="EMBL" id="CP001618">
    <property type="protein sequence ID" value="ACQ80443.1"/>
    <property type="molecule type" value="Genomic_DNA"/>
</dbReference>
<reference evidence="7 8" key="1">
    <citation type="journal article" date="2009" name="Stand. Genomic Sci.">
        <title>Complete genome sequence of Beutenbergia cavernae type strain (HKI 0122).</title>
        <authorList>
            <person name="Land M."/>
            <person name="Pukall R."/>
            <person name="Abt B."/>
            <person name="Goker M."/>
            <person name="Rohde M."/>
            <person name="Glavina Del Rio T."/>
            <person name="Tice H."/>
            <person name="Copeland A."/>
            <person name="Cheng J.F."/>
            <person name="Lucas S."/>
            <person name="Chen F."/>
            <person name="Nolan M."/>
            <person name="Bruce D."/>
            <person name="Goodwin L."/>
            <person name="Pitluck S."/>
            <person name="Ivanova N."/>
            <person name="Mavromatis K."/>
            <person name="Ovchinnikova G."/>
            <person name="Pati A."/>
            <person name="Chen A."/>
            <person name="Palaniappan K."/>
            <person name="Hauser L."/>
            <person name="Chang Y.J."/>
            <person name="Jefferies C.C."/>
            <person name="Saunders E."/>
            <person name="Brettin T."/>
            <person name="Detter J.C."/>
            <person name="Han C."/>
            <person name="Chain P."/>
            <person name="Bristow J."/>
            <person name="Eisen J.A."/>
            <person name="Markowitz V."/>
            <person name="Hugenholtz P."/>
            <person name="Kyrpides N.C."/>
            <person name="Klenk H.P."/>
            <person name="Lapidus A."/>
        </authorList>
    </citation>
    <scope>NUCLEOTIDE SEQUENCE [LARGE SCALE GENOMIC DNA]</scope>
    <source>
        <strain evidence="8">ATCC BAA-8 / DSM 12333 / NBRC 16432</strain>
    </source>
</reference>
<protein>
    <recommendedName>
        <fullName evidence="6">Pyroglutamyl-peptidase I</fullName>
        <ecNumber evidence="6">3.4.19.3</ecNumber>
    </recommendedName>
</protein>
<dbReference type="PANTHER" id="PTHR23402">
    <property type="entry name" value="PROTEASE FAMILY C15 PYROGLUTAMYL-PEPTIDASE I-RELATED"/>
    <property type="match status" value="1"/>
</dbReference>
<proteinExistence type="inferred from homology"/>
<comment type="catalytic activity">
    <reaction evidence="6">
        <text>Release of an N-terminal pyroglutamyl group from a polypeptide, the second amino acid generally not being Pro.</text>
        <dbReference type="EC" id="3.4.19.3"/>
    </reaction>
</comment>